<evidence type="ECO:0000313" key="1">
    <source>
        <dbReference type="EMBL" id="BBL72724.1"/>
    </source>
</evidence>
<keyword evidence="2" id="KW-1185">Reference proteome</keyword>
<dbReference type="Pfam" id="PF10636">
    <property type="entry name" value="hemP"/>
    <property type="match status" value="1"/>
</dbReference>
<reference evidence="1" key="1">
    <citation type="submission" date="2019-06" db="EMBL/GenBank/DDBJ databases">
        <title>Complete genome sequence of Methylogaea oryzae strain JCM16910.</title>
        <authorList>
            <person name="Asakawa S."/>
        </authorList>
    </citation>
    <scope>NUCLEOTIDE SEQUENCE</scope>
    <source>
        <strain evidence="1">E10</strain>
    </source>
</reference>
<dbReference type="InterPro" id="IPR019600">
    <property type="entry name" value="Hemin_uptake_protein_HemP"/>
</dbReference>
<organism evidence="1 2">
    <name type="scientific">Methylogaea oryzae</name>
    <dbReference type="NCBI Taxonomy" id="1295382"/>
    <lineage>
        <taxon>Bacteria</taxon>
        <taxon>Pseudomonadati</taxon>
        <taxon>Pseudomonadota</taxon>
        <taxon>Gammaproteobacteria</taxon>
        <taxon>Methylococcales</taxon>
        <taxon>Methylococcaceae</taxon>
        <taxon>Methylogaea</taxon>
    </lineage>
</organism>
<accession>A0A8D4VUI3</accession>
<proteinExistence type="predicted"/>
<evidence type="ECO:0008006" key="3">
    <source>
        <dbReference type="Google" id="ProtNLM"/>
    </source>
</evidence>
<dbReference type="AlphaFoldDB" id="A0A8D4VUI3"/>
<protein>
    <recommendedName>
        <fullName evidence="3">Hemin uptake protein HemP</fullName>
    </recommendedName>
</protein>
<gene>
    <name evidence="1" type="ORF">MoryE10_33300</name>
</gene>
<sequence>MKSGESAAEPRSGLRRRLSSAELFGGAREVVIEHGGDEYRLRVTSNGKLILTK</sequence>
<dbReference type="Proteomes" id="UP000824988">
    <property type="component" value="Chromosome"/>
</dbReference>
<evidence type="ECO:0000313" key="2">
    <source>
        <dbReference type="Proteomes" id="UP000824988"/>
    </source>
</evidence>
<dbReference type="KEGG" id="moz:MoryE10_33300"/>
<dbReference type="EMBL" id="AP019782">
    <property type="protein sequence ID" value="BBL72724.1"/>
    <property type="molecule type" value="Genomic_DNA"/>
</dbReference>
<name>A0A8D4VUI3_9GAMM</name>